<comment type="catalytic activity">
    <reaction evidence="1">
        <text>ATP + protein L-histidine = ADP + protein N-phospho-L-histidine.</text>
        <dbReference type="EC" id="2.7.13.3"/>
    </reaction>
</comment>
<keyword evidence="9" id="KW-0175">Coiled coil</keyword>
<dbReference type="InterPro" id="IPR000700">
    <property type="entry name" value="PAS-assoc_C"/>
</dbReference>
<dbReference type="EMBL" id="CP036339">
    <property type="protein sequence ID" value="QDT72725.1"/>
    <property type="molecule type" value="Genomic_DNA"/>
</dbReference>
<dbReference type="InterPro" id="IPR005467">
    <property type="entry name" value="His_kinase_dom"/>
</dbReference>
<dbReference type="EC" id="2.7.13.3" evidence="2"/>
<dbReference type="Pfam" id="PF02518">
    <property type="entry name" value="HATPase_c"/>
    <property type="match status" value="1"/>
</dbReference>
<dbReference type="Pfam" id="PF08448">
    <property type="entry name" value="PAS_4"/>
    <property type="match status" value="1"/>
</dbReference>
<dbReference type="GO" id="GO:0005524">
    <property type="term" value="F:ATP binding"/>
    <property type="evidence" value="ECO:0007669"/>
    <property type="project" value="UniProtKB-KW"/>
</dbReference>
<keyword evidence="13" id="KW-1185">Reference proteome</keyword>
<keyword evidence="4 12" id="KW-0808">Transferase</keyword>
<dbReference type="PANTHER" id="PTHR43065:SF10">
    <property type="entry name" value="PEROXIDE STRESS-ACTIVATED HISTIDINE KINASE MAK3"/>
    <property type="match status" value="1"/>
</dbReference>
<feature type="domain" description="PAC" evidence="11">
    <location>
        <begin position="134"/>
        <end position="186"/>
    </location>
</feature>
<evidence type="ECO:0000313" key="13">
    <source>
        <dbReference type="Proteomes" id="UP000317909"/>
    </source>
</evidence>
<evidence type="ECO:0000259" key="10">
    <source>
        <dbReference type="PROSITE" id="PS50109"/>
    </source>
</evidence>
<proteinExistence type="predicted"/>
<organism evidence="12 13">
    <name type="scientific">Lacipirellula limnantheis</name>
    <dbReference type="NCBI Taxonomy" id="2528024"/>
    <lineage>
        <taxon>Bacteria</taxon>
        <taxon>Pseudomonadati</taxon>
        <taxon>Planctomycetota</taxon>
        <taxon>Planctomycetia</taxon>
        <taxon>Pirellulales</taxon>
        <taxon>Lacipirellulaceae</taxon>
        <taxon>Lacipirellula</taxon>
    </lineage>
</organism>
<dbReference type="CDD" id="cd00082">
    <property type="entry name" value="HisKA"/>
    <property type="match status" value="1"/>
</dbReference>
<dbReference type="InterPro" id="IPR035965">
    <property type="entry name" value="PAS-like_dom_sf"/>
</dbReference>
<dbReference type="PROSITE" id="PS50109">
    <property type="entry name" value="HIS_KIN"/>
    <property type="match status" value="1"/>
</dbReference>
<accession>A0A517TWH3</accession>
<dbReference type="SMART" id="SM00388">
    <property type="entry name" value="HisKA"/>
    <property type="match status" value="1"/>
</dbReference>
<dbReference type="Pfam" id="PF00512">
    <property type="entry name" value="HisKA"/>
    <property type="match status" value="1"/>
</dbReference>
<dbReference type="Proteomes" id="UP000317909">
    <property type="component" value="Chromosome"/>
</dbReference>
<reference evidence="12 13" key="1">
    <citation type="submission" date="2019-02" db="EMBL/GenBank/DDBJ databases">
        <title>Deep-cultivation of Planctomycetes and their phenomic and genomic characterization uncovers novel biology.</title>
        <authorList>
            <person name="Wiegand S."/>
            <person name="Jogler M."/>
            <person name="Boedeker C."/>
            <person name="Pinto D."/>
            <person name="Vollmers J."/>
            <person name="Rivas-Marin E."/>
            <person name="Kohn T."/>
            <person name="Peeters S.H."/>
            <person name="Heuer A."/>
            <person name="Rast P."/>
            <person name="Oberbeckmann S."/>
            <person name="Bunk B."/>
            <person name="Jeske O."/>
            <person name="Meyerdierks A."/>
            <person name="Storesund J.E."/>
            <person name="Kallscheuer N."/>
            <person name="Luecker S."/>
            <person name="Lage O.M."/>
            <person name="Pohl T."/>
            <person name="Merkel B.J."/>
            <person name="Hornburger P."/>
            <person name="Mueller R.-W."/>
            <person name="Bruemmer F."/>
            <person name="Labrenz M."/>
            <person name="Spormann A.M."/>
            <person name="Op den Camp H."/>
            <person name="Overmann J."/>
            <person name="Amann R."/>
            <person name="Jetten M.S.M."/>
            <person name="Mascher T."/>
            <person name="Medema M.H."/>
            <person name="Devos D.P."/>
            <person name="Kaster A.-K."/>
            <person name="Ovreas L."/>
            <person name="Rohde M."/>
            <person name="Galperin M.Y."/>
            <person name="Jogler C."/>
        </authorList>
    </citation>
    <scope>NUCLEOTIDE SEQUENCE [LARGE SCALE GENOMIC DNA]</scope>
    <source>
        <strain evidence="12 13">I41</strain>
    </source>
</reference>
<evidence type="ECO:0000256" key="3">
    <source>
        <dbReference type="ARBA" id="ARBA00022553"/>
    </source>
</evidence>
<dbReference type="PROSITE" id="PS50113">
    <property type="entry name" value="PAC"/>
    <property type="match status" value="1"/>
</dbReference>
<dbReference type="AlphaFoldDB" id="A0A517TWH3"/>
<keyword evidence="6" id="KW-0418">Kinase</keyword>
<evidence type="ECO:0000259" key="11">
    <source>
        <dbReference type="PROSITE" id="PS50113"/>
    </source>
</evidence>
<evidence type="ECO:0000256" key="2">
    <source>
        <dbReference type="ARBA" id="ARBA00012438"/>
    </source>
</evidence>
<dbReference type="Gene3D" id="3.30.450.20">
    <property type="entry name" value="PAS domain"/>
    <property type="match status" value="1"/>
</dbReference>
<dbReference type="PANTHER" id="PTHR43065">
    <property type="entry name" value="SENSOR HISTIDINE KINASE"/>
    <property type="match status" value="1"/>
</dbReference>
<keyword evidence="3" id="KW-0597">Phosphoprotein</keyword>
<evidence type="ECO:0000256" key="5">
    <source>
        <dbReference type="ARBA" id="ARBA00022741"/>
    </source>
</evidence>
<evidence type="ECO:0000256" key="7">
    <source>
        <dbReference type="ARBA" id="ARBA00022840"/>
    </source>
</evidence>
<feature type="domain" description="Histidine kinase" evidence="10">
    <location>
        <begin position="206"/>
        <end position="427"/>
    </location>
</feature>
<dbReference type="Gene3D" id="3.30.565.10">
    <property type="entry name" value="Histidine kinase-like ATPase, C-terminal domain"/>
    <property type="match status" value="1"/>
</dbReference>
<dbReference type="InterPro" id="IPR013656">
    <property type="entry name" value="PAS_4"/>
</dbReference>
<dbReference type="SUPFAM" id="SSF47384">
    <property type="entry name" value="Homodimeric domain of signal transducing histidine kinase"/>
    <property type="match status" value="1"/>
</dbReference>
<dbReference type="InterPro" id="IPR003661">
    <property type="entry name" value="HisK_dim/P_dom"/>
</dbReference>
<keyword evidence="5" id="KW-0547">Nucleotide-binding</keyword>
<feature type="coiled-coil region" evidence="9">
    <location>
        <begin position="25"/>
        <end position="52"/>
    </location>
</feature>
<dbReference type="PRINTS" id="PR00344">
    <property type="entry name" value="BCTRLSENSOR"/>
</dbReference>
<dbReference type="InterPro" id="IPR001610">
    <property type="entry name" value="PAC"/>
</dbReference>
<evidence type="ECO:0000256" key="1">
    <source>
        <dbReference type="ARBA" id="ARBA00000085"/>
    </source>
</evidence>
<gene>
    <name evidence="12" type="primary">fixL_1</name>
    <name evidence="12" type="ORF">I41_19070</name>
</gene>
<dbReference type="SUPFAM" id="SSF55785">
    <property type="entry name" value="PYP-like sensor domain (PAS domain)"/>
    <property type="match status" value="1"/>
</dbReference>
<dbReference type="InterPro" id="IPR036097">
    <property type="entry name" value="HisK_dim/P_sf"/>
</dbReference>
<evidence type="ECO:0000256" key="8">
    <source>
        <dbReference type="ARBA" id="ARBA00023012"/>
    </source>
</evidence>
<dbReference type="GO" id="GO:0000155">
    <property type="term" value="F:phosphorelay sensor kinase activity"/>
    <property type="evidence" value="ECO:0007669"/>
    <property type="project" value="InterPro"/>
</dbReference>
<dbReference type="KEGG" id="llh:I41_19070"/>
<dbReference type="InterPro" id="IPR036890">
    <property type="entry name" value="HATPase_C_sf"/>
</dbReference>
<evidence type="ECO:0000256" key="4">
    <source>
        <dbReference type="ARBA" id="ARBA00022679"/>
    </source>
</evidence>
<name>A0A517TWH3_9BACT</name>
<keyword evidence="7" id="KW-0067">ATP-binding</keyword>
<dbReference type="SMART" id="SM00086">
    <property type="entry name" value="PAC"/>
    <property type="match status" value="1"/>
</dbReference>
<dbReference type="SUPFAM" id="SSF55874">
    <property type="entry name" value="ATPase domain of HSP90 chaperone/DNA topoisomerase II/histidine kinase"/>
    <property type="match status" value="1"/>
</dbReference>
<protein>
    <recommendedName>
        <fullName evidence="2">histidine kinase</fullName>
        <ecNumber evidence="2">2.7.13.3</ecNumber>
    </recommendedName>
</protein>
<evidence type="ECO:0000256" key="6">
    <source>
        <dbReference type="ARBA" id="ARBA00022777"/>
    </source>
</evidence>
<evidence type="ECO:0000313" key="12">
    <source>
        <dbReference type="EMBL" id="QDT72725.1"/>
    </source>
</evidence>
<dbReference type="Gene3D" id="1.10.287.130">
    <property type="match status" value="1"/>
</dbReference>
<keyword evidence="8" id="KW-0902">Two-component regulatory system</keyword>
<dbReference type="InterPro" id="IPR003594">
    <property type="entry name" value="HATPase_dom"/>
</dbReference>
<dbReference type="SMART" id="SM00387">
    <property type="entry name" value="HATPase_c"/>
    <property type="match status" value="1"/>
</dbReference>
<dbReference type="InterPro" id="IPR004358">
    <property type="entry name" value="Sig_transdc_His_kin-like_C"/>
</dbReference>
<evidence type="ECO:0000256" key="9">
    <source>
        <dbReference type="SAM" id="Coils"/>
    </source>
</evidence>
<sequence length="432" mass="47317">MNIDLLNSDNDFATNGGESARLQSIRSDAVRIRELEAEIARLQEELRERSTELDTLFDVLPIGIGVALDAECKRIRVNRAFARVLGIEPSQNASKTADGDDRPTNFVCVDLQGRRIPDDCLPMQVSAREGKLVHDLEIDVIHEDGRIVRLLEYAAPLLDAEGRPRGSVGAFVDITERRSAEERERRRLAEIAHVSRLSTLGEMISGLAHEINQPLAAASNFARACQRWPQTAKTPVPNEVMRLVQKILSQTERAGEIVKRLTTFVRKGVSSPSLVDANSIVRDVIALTKSCLYPAMQHDIDTPLLADLATNLPKVSVDPIQIEQVLVNLIRNAIESTQDAESSAAVVIRTQLVAQAIQVSVADSGSGIESPTPTDQLFEPFFTTKPEGIGLGLSISRSIIENHGGKLWVEQNDEGGATFFFTLPLVAPSPSR</sequence>